<dbReference type="Proteomes" id="UP000316855">
    <property type="component" value="Chromosome"/>
</dbReference>
<dbReference type="PANTHER" id="PTHR10003">
    <property type="entry name" value="SUPEROXIDE DISMUTASE CU-ZN -RELATED"/>
    <property type="match status" value="1"/>
</dbReference>
<dbReference type="PROSITE" id="PS00087">
    <property type="entry name" value="SOD_CU_ZN_1"/>
    <property type="match status" value="1"/>
</dbReference>
<dbReference type="EMBL" id="CP036343">
    <property type="protein sequence ID" value="QDT92549.1"/>
    <property type="molecule type" value="Genomic_DNA"/>
</dbReference>
<sequence>MLHHSLPLMLLVLFTVGCTQQENRPNEPAENNQTQTEMGEPGQLTPQAADETETVTKAVCKLQPIGDSQVSGIIHFTREGNNIHVEGEITGLKPGKHGFHVHEKGDLSDKETGKSAGGHFNPTDKPHGKPTDSERHVGDLGNIEANADGLAKVDIVDEVIQLNGENSIIGRSIVVHAGEDQFTQPSGDAGDRVAFGDIIEEKTD</sequence>
<dbReference type="Pfam" id="PF00080">
    <property type="entry name" value="Sod_Cu"/>
    <property type="match status" value="1"/>
</dbReference>
<keyword evidence="5" id="KW-1185">Reference proteome</keyword>
<dbReference type="EC" id="1.15.1.1" evidence="4"/>
<evidence type="ECO:0000313" key="5">
    <source>
        <dbReference type="Proteomes" id="UP000316855"/>
    </source>
</evidence>
<evidence type="ECO:0000256" key="2">
    <source>
        <dbReference type="SAM" id="MobiDB-lite"/>
    </source>
</evidence>
<evidence type="ECO:0000259" key="3">
    <source>
        <dbReference type="Pfam" id="PF00080"/>
    </source>
</evidence>
<dbReference type="Gene3D" id="2.60.40.200">
    <property type="entry name" value="Superoxide dismutase, copper/zinc binding domain"/>
    <property type="match status" value="1"/>
</dbReference>
<evidence type="ECO:0000313" key="4">
    <source>
        <dbReference type="EMBL" id="QDT92549.1"/>
    </source>
</evidence>
<dbReference type="GO" id="GO:0005507">
    <property type="term" value="F:copper ion binding"/>
    <property type="evidence" value="ECO:0007669"/>
    <property type="project" value="InterPro"/>
</dbReference>
<dbReference type="InterPro" id="IPR024134">
    <property type="entry name" value="SOD_Cu/Zn_/chaperone"/>
</dbReference>
<dbReference type="KEGG" id="gax:Pan161_42170"/>
<gene>
    <name evidence="4" type="primary">sodC_2</name>
    <name evidence="4" type="ORF">Pan161_42170</name>
</gene>
<dbReference type="SUPFAM" id="SSF49329">
    <property type="entry name" value="Cu,Zn superoxide dismutase-like"/>
    <property type="match status" value="1"/>
</dbReference>
<proteinExistence type="inferred from homology"/>
<feature type="compositionally biased region" description="Polar residues" evidence="2">
    <location>
        <begin position="22"/>
        <end position="37"/>
    </location>
</feature>
<dbReference type="CDD" id="cd00305">
    <property type="entry name" value="Cu-Zn_Superoxide_Dismutase"/>
    <property type="match status" value="1"/>
</dbReference>
<dbReference type="InterPro" id="IPR018152">
    <property type="entry name" value="SOD_Cu/Zn_BS"/>
</dbReference>
<name>A0A517VHQ1_9PLAN</name>
<feature type="region of interest" description="Disordered" evidence="2">
    <location>
        <begin position="106"/>
        <end position="133"/>
    </location>
</feature>
<reference evidence="4 5" key="1">
    <citation type="submission" date="2019-02" db="EMBL/GenBank/DDBJ databases">
        <title>Deep-cultivation of Planctomycetes and their phenomic and genomic characterization uncovers novel biology.</title>
        <authorList>
            <person name="Wiegand S."/>
            <person name="Jogler M."/>
            <person name="Boedeker C."/>
            <person name="Pinto D."/>
            <person name="Vollmers J."/>
            <person name="Rivas-Marin E."/>
            <person name="Kohn T."/>
            <person name="Peeters S.H."/>
            <person name="Heuer A."/>
            <person name="Rast P."/>
            <person name="Oberbeckmann S."/>
            <person name="Bunk B."/>
            <person name="Jeske O."/>
            <person name="Meyerdierks A."/>
            <person name="Storesund J.E."/>
            <person name="Kallscheuer N."/>
            <person name="Luecker S."/>
            <person name="Lage O.M."/>
            <person name="Pohl T."/>
            <person name="Merkel B.J."/>
            <person name="Hornburger P."/>
            <person name="Mueller R.-W."/>
            <person name="Bruemmer F."/>
            <person name="Labrenz M."/>
            <person name="Spormann A.M."/>
            <person name="Op den Camp H."/>
            <person name="Overmann J."/>
            <person name="Amann R."/>
            <person name="Jetten M.S.M."/>
            <person name="Mascher T."/>
            <person name="Medema M.H."/>
            <person name="Devos D.P."/>
            <person name="Kaster A.-K."/>
            <person name="Ovreas L."/>
            <person name="Rohde M."/>
            <person name="Galperin M.Y."/>
            <person name="Jogler C."/>
        </authorList>
    </citation>
    <scope>NUCLEOTIDE SEQUENCE [LARGE SCALE GENOMIC DNA]</scope>
    <source>
        <strain evidence="4 5">Pan161</strain>
    </source>
</reference>
<feature type="region of interest" description="Disordered" evidence="2">
    <location>
        <begin position="22"/>
        <end position="52"/>
    </location>
</feature>
<keyword evidence="4" id="KW-0560">Oxidoreductase</keyword>
<dbReference type="InterPro" id="IPR036423">
    <property type="entry name" value="SOD-like_Cu/Zn_dom_sf"/>
</dbReference>
<organism evidence="4 5">
    <name type="scientific">Gimesia algae</name>
    <dbReference type="NCBI Taxonomy" id="2527971"/>
    <lineage>
        <taxon>Bacteria</taxon>
        <taxon>Pseudomonadati</taxon>
        <taxon>Planctomycetota</taxon>
        <taxon>Planctomycetia</taxon>
        <taxon>Planctomycetales</taxon>
        <taxon>Planctomycetaceae</taxon>
        <taxon>Gimesia</taxon>
    </lineage>
</organism>
<dbReference type="GO" id="GO:0004784">
    <property type="term" value="F:superoxide dismutase activity"/>
    <property type="evidence" value="ECO:0007669"/>
    <property type="project" value="UniProtKB-EC"/>
</dbReference>
<feature type="compositionally biased region" description="Basic and acidic residues" evidence="2">
    <location>
        <begin position="122"/>
        <end position="133"/>
    </location>
</feature>
<dbReference type="RefSeq" id="WP_232103352.1">
    <property type="nucleotide sequence ID" value="NZ_CP036343.1"/>
</dbReference>
<dbReference type="InterPro" id="IPR001424">
    <property type="entry name" value="SOD_Cu_Zn_dom"/>
</dbReference>
<accession>A0A517VHQ1</accession>
<feature type="domain" description="Superoxide dismutase copper/zinc binding" evidence="3">
    <location>
        <begin position="70"/>
        <end position="198"/>
    </location>
</feature>
<comment type="similarity">
    <text evidence="1">Belongs to the Cu-Zn superoxide dismutase family.</text>
</comment>
<protein>
    <submittedName>
        <fullName evidence="4">Superoxide dismutase [Cu-Zn]</fullName>
        <ecNumber evidence="4">1.15.1.1</ecNumber>
    </submittedName>
</protein>
<dbReference type="AlphaFoldDB" id="A0A517VHQ1"/>
<dbReference type="PRINTS" id="PR00068">
    <property type="entry name" value="CUZNDISMTASE"/>
</dbReference>
<evidence type="ECO:0000256" key="1">
    <source>
        <dbReference type="ARBA" id="ARBA00010457"/>
    </source>
</evidence>